<name>A0ABX2KLX7_9PROT</name>
<feature type="region of interest" description="Disordered" evidence="1">
    <location>
        <begin position="1"/>
        <end position="33"/>
    </location>
</feature>
<dbReference type="InterPro" id="IPR037171">
    <property type="entry name" value="NagB/RpiA_transferase-like"/>
</dbReference>
<comment type="caution">
    <text evidence="2">The sequence shown here is derived from an EMBL/GenBank/DDBJ whole genome shotgun (WGS) entry which is preliminary data.</text>
</comment>
<accession>A0ABX2KLX7</accession>
<dbReference type="EMBL" id="WHOS01000041">
    <property type="protein sequence ID" value="NUB02471.1"/>
    <property type="molecule type" value="Genomic_DNA"/>
</dbReference>
<dbReference type="SUPFAM" id="SSF100950">
    <property type="entry name" value="NagB/RpiA/CoA transferase-like"/>
    <property type="match status" value="1"/>
</dbReference>
<protein>
    <recommendedName>
        <fullName evidence="4">Glutaconate CoA-transferase</fullName>
    </recommendedName>
</protein>
<gene>
    <name evidence="2" type="ORF">GBZ48_24810</name>
</gene>
<dbReference type="Proteomes" id="UP000605086">
    <property type="component" value="Unassembled WGS sequence"/>
</dbReference>
<dbReference type="Gene3D" id="3.40.1080.10">
    <property type="entry name" value="Glutaconate Coenzyme A-transferase"/>
    <property type="match status" value="1"/>
</dbReference>
<keyword evidence="3" id="KW-1185">Reference proteome</keyword>
<evidence type="ECO:0000313" key="3">
    <source>
        <dbReference type="Proteomes" id="UP000605086"/>
    </source>
</evidence>
<organism evidence="2 3">
    <name type="scientific">Azospirillum melinis</name>
    <dbReference type="NCBI Taxonomy" id="328839"/>
    <lineage>
        <taxon>Bacteria</taxon>
        <taxon>Pseudomonadati</taxon>
        <taxon>Pseudomonadota</taxon>
        <taxon>Alphaproteobacteria</taxon>
        <taxon>Rhodospirillales</taxon>
        <taxon>Azospirillaceae</taxon>
        <taxon>Azospirillum</taxon>
    </lineage>
</organism>
<evidence type="ECO:0000313" key="2">
    <source>
        <dbReference type="EMBL" id="NUB02471.1"/>
    </source>
</evidence>
<evidence type="ECO:0000256" key="1">
    <source>
        <dbReference type="SAM" id="MobiDB-lite"/>
    </source>
</evidence>
<dbReference type="PANTHER" id="PTHR43293">
    <property type="entry name" value="ACETATE COA-TRANSFERASE YDIF"/>
    <property type="match status" value="1"/>
</dbReference>
<reference evidence="2 3" key="1">
    <citation type="submission" date="2019-10" db="EMBL/GenBank/DDBJ databases">
        <title>Genome sequence of Azospirillum melinis.</title>
        <authorList>
            <person name="Ambrosini A."/>
            <person name="Sant'Anna F.H."/>
            <person name="Cassan F.D."/>
            <person name="Souza E.M."/>
            <person name="Passaglia L.M.P."/>
        </authorList>
    </citation>
    <scope>NUCLEOTIDE SEQUENCE [LARGE SCALE GENOMIC DNA]</scope>
    <source>
        <strain evidence="2 3">TMCY0552</strain>
    </source>
</reference>
<evidence type="ECO:0008006" key="4">
    <source>
        <dbReference type="Google" id="ProtNLM"/>
    </source>
</evidence>
<sequence length="311" mass="33873">MPAPCPTTTPMSPRSAASPPWRLSTSRTASRPMPENKIDLAADVATMSPTTNEIVTAAIAREIRDGDLAFVGVGTNGRAFTLAVGIPLTAVRLAQMLHAPSASVYWGNLLEPDLSSMPADLKQDSFTRWQAAACPSDTGVKCDMLARRAFDVCFDSAAQIDRFGNLNITAIGDYRNPKVRLVGCLAQPEHFAFVPRPIVVVDLDRRVFVEAVDFITSVGHLRGGRSREEAGLSSGGPQLVVTDKAIFDFEPGSRQMRLRSLHPGVTAEEVFDLMSFRPVLPEQLPATPLPSMQELDLIRRVIDPNRVLLRV</sequence>
<proteinExistence type="predicted"/>
<dbReference type="SMART" id="SM00882">
    <property type="entry name" value="CoA_trans"/>
    <property type="match status" value="1"/>
</dbReference>
<dbReference type="PANTHER" id="PTHR43293:SF3">
    <property type="entry name" value="CHOLESTEROL RING-CLEAVING HYDROLASE IPDB SUBUNIT"/>
    <property type="match status" value="1"/>
</dbReference>
<dbReference type="InterPro" id="IPR004165">
    <property type="entry name" value="CoA_trans_fam_I"/>
</dbReference>
<dbReference type="Pfam" id="PF01144">
    <property type="entry name" value="CoA_trans"/>
    <property type="match status" value="1"/>
</dbReference>